<dbReference type="EMBL" id="JABBWD010000097">
    <property type="protein sequence ID" value="KAG1766341.1"/>
    <property type="molecule type" value="Genomic_DNA"/>
</dbReference>
<evidence type="ECO:0000313" key="15">
    <source>
        <dbReference type="EMBL" id="KAG1766341.1"/>
    </source>
</evidence>
<feature type="domain" description="Phosphomannose isomerase type I helical insertion" evidence="14">
    <location>
        <begin position="174"/>
        <end position="257"/>
    </location>
</feature>
<comment type="catalytic activity">
    <reaction evidence="1">
        <text>D-mannose 6-phosphate = D-fructose 6-phosphate</text>
        <dbReference type="Rhea" id="RHEA:12356"/>
        <dbReference type="ChEBI" id="CHEBI:58735"/>
        <dbReference type="ChEBI" id="CHEBI:61527"/>
        <dbReference type="EC" id="5.3.1.8"/>
    </reaction>
</comment>
<dbReference type="InterPro" id="IPR014710">
    <property type="entry name" value="RmlC-like_jellyroll"/>
</dbReference>
<dbReference type="InterPro" id="IPR011051">
    <property type="entry name" value="RmlC_Cupin_sf"/>
</dbReference>
<dbReference type="SUPFAM" id="SSF51182">
    <property type="entry name" value="RmlC-like cupins"/>
    <property type="match status" value="1"/>
</dbReference>
<dbReference type="Pfam" id="PF20512">
    <property type="entry name" value="PMI_typeI_hel"/>
    <property type="match status" value="1"/>
</dbReference>
<feature type="binding site" evidence="12">
    <location>
        <position position="138"/>
    </location>
    <ligand>
        <name>Zn(2+)</name>
        <dbReference type="ChEBI" id="CHEBI:29105"/>
    </ligand>
</feature>
<dbReference type="Gene3D" id="2.60.120.10">
    <property type="entry name" value="Jelly Rolls"/>
    <property type="match status" value="2"/>
</dbReference>
<evidence type="ECO:0000256" key="2">
    <source>
        <dbReference type="ARBA" id="ARBA00002564"/>
    </source>
</evidence>
<evidence type="ECO:0000256" key="11">
    <source>
        <dbReference type="ARBA" id="ARBA00030762"/>
    </source>
</evidence>
<evidence type="ECO:0000256" key="6">
    <source>
        <dbReference type="ARBA" id="ARBA00018236"/>
    </source>
</evidence>
<comment type="cofactor">
    <cofactor evidence="12">
        <name>Zn(2+)</name>
        <dbReference type="ChEBI" id="CHEBI:29105"/>
    </cofactor>
    <text evidence="12">Binds 1 zinc ion per subunit.</text>
</comment>
<dbReference type="NCBIfam" id="TIGR00218">
    <property type="entry name" value="manA"/>
    <property type="match status" value="1"/>
</dbReference>
<evidence type="ECO:0000256" key="1">
    <source>
        <dbReference type="ARBA" id="ARBA00000757"/>
    </source>
</evidence>
<dbReference type="GO" id="GO:0005829">
    <property type="term" value="C:cytosol"/>
    <property type="evidence" value="ECO:0007669"/>
    <property type="project" value="TreeGrafter"/>
</dbReference>
<dbReference type="InterPro" id="IPR016305">
    <property type="entry name" value="Mannose-6-P_Isomerase"/>
</dbReference>
<evidence type="ECO:0000256" key="3">
    <source>
        <dbReference type="ARBA" id="ARBA00004666"/>
    </source>
</evidence>
<feature type="binding site" evidence="12">
    <location>
        <position position="112"/>
    </location>
    <ligand>
        <name>Zn(2+)</name>
        <dbReference type="ChEBI" id="CHEBI:29105"/>
    </ligand>
</feature>
<evidence type="ECO:0000313" key="16">
    <source>
        <dbReference type="Proteomes" id="UP000714275"/>
    </source>
</evidence>
<organism evidence="15 16">
    <name type="scientific">Suillus placidus</name>
    <dbReference type="NCBI Taxonomy" id="48579"/>
    <lineage>
        <taxon>Eukaryota</taxon>
        <taxon>Fungi</taxon>
        <taxon>Dikarya</taxon>
        <taxon>Basidiomycota</taxon>
        <taxon>Agaricomycotina</taxon>
        <taxon>Agaricomycetes</taxon>
        <taxon>Agaricomycetidae</taxon>
        <taxon>Boletales</taxon>
        <taxon>Suillineae</taxon>
        <taxon>Suillaceae</taxon>
        <taxon>Suillus</taxon>
    </lineage>
</organism>
<comment type="similarity">
    <text evidence="4">Belongs to the mannose-6-phosphate isomerase type 1 family.</text>
</comment>
<evidence type="ECO:0000259" key="14">
    <source>
        <dbReference type="Pfam" id="PF20512"/>
    </source>
</evidence>
<dbReference type="OrthoDB" id="6605218at2759"/>
<name>A0A9P6ZI98_9AGAM</name>
<dbReference type="InterPro" id="IPR001250">
    <property type="entry name" value="Man6P_Isoase-1"/>
</dbReference>
<dbReference type="GO" id="GO:0009298">
    <property type="term" value="P:GDP-mannose biosynthetic process"/>
    <property type="evidence" value="ECO:0007669"/>
    <property type="project" value="InterPro"/>
</dbReference>
<dbReference type="PANTHER" id="PTHR10309:SF0">
    <property type="entry name" value="MANNOSE-6-PHOSPHATE ISOMERASE"/>
    <property type="match status" value="1"/>
</dbReference>
<feature type="binding site" evidence="12">
    <location>
        <position position="276"/>
    </location>
    <ligand>
        <name>Zn(2+)</name>
        <dbReference type="ChEBI" id="CHEBI:29105"/>
    </ligand>
</feature>
<evidence type="ECO:0000256" key="5">
    <source>
        <dbReference type="ARBA" id="ARBA00011956"/>
    </source>
</evidence>
<dbReference type="GO" id="GO:0008270">
    <property type="term" value="F:zinc ion binding"/>
    <property type="evidence" value="ECO:0007669"/>
    <property type="project" value="InterPro"/>
</dbReference>
<feature type="domain" description="Phosphomannose isomerase type I catalytic" evidence="13">
    <location>
        <begin position="5"/>
        <end position="153"/>
    </location>
</feature>
<dbReference type="EC" id="5.3.1.8" evidence="5"/>
<sequence length="424" mass="46622">MTEQVFRLIPATQNYPWGKKGSSSLAAQLADGAGIPDFKIDESQPYAEMWMGTHPNAPTRVHSTGQLLSEHLAVHPELVGQSVIKRFGLENGQIPFLFKVMSFDKALPVQIHLDRHTAERVHSENPRAYVADSNHNPEMVLALSDFGALCGFLPTFQVSEFLSFVPEFASLFTPDIIAHFTSVVRSPDESERKSALKDLFSCYAQVDKEEAVAQLKRLVERYQAGKESDKEKIVKSLVLQLHDMYPDDSGVFCAFILNYFDFKPGHAFSVATGEPHAYITGDIIECMATSDNTIPLAFSSHLDVPTFLTNVAYNPTPGKSLIQPTMFTRGSTHTSGSLLYNPPIDELAVMQVIVAKGGVESHHKLRGPSIAVVVEGEGAVVWAEGAKRLGVRKGQVVFIAAGTEVKYSAFETAFKLYRAFVEVA</sequence>
<dbReference type="PANTHER" id="PTHR10309">
    <property type="entry name" value="MANNOSE-6-PHOSPHATE ISOMERASE"/>
    <property type="match status" value="1"/>
</dbReference>
<dbReference type="Proteomes" id="UP000714275">
    <property type="component" value="Unassembled WGS sequence"/>
</dbReference>
<comment type="caution">
    <text evidence="15">The sequence shown here is derived from an EMBL/GenBank/DDBJ whole genome shotgun (WGS) entry which is preliminary data.</text>
</comment>
<evidence type="ECO:0000259" key="13">
    <source>
        <dbReference type="Pfam" id="PF20511"/>
    </source>
</evidence>
<dbReference type="PRINTS" id="PR00714">
    <property type="entry name" value="MAN6PISMRASE"/>
</dbReference>
<dbReference type="InterPro" id="IPR046457">
    <property type="entry name" value="PMI_typeI_cat"/>
</dbReference>
<dbReference type="InterPro" id="IPR046458">
    <property type="entry name" value="PMI_typeI_hel"/>
</dbReference>
<proteinExistence type="inferred from homology"/>
<keyword evidence="8 12" id="KW-0862">Zinc</keyword>
<gene>
    <name evidence="15" type="ORF">EV702DRAFT_980977</name>
</gene>
<evidence type="ECO:0000256" key="7">
    <source>
        <dbReference type="ARBA" id="ARBA00022723"/>
    </source>
</evidence>
<comment type="function">
    <text evidence="2">Involved in the synthesis of the GDP-mannose and dolichol-phosphate-mannose required for a number of critical mannosyl transfer reactions.</text>
</comment>
<dbReference type="CDD" id="cd07011">
    <property type="entry name" value="cupin_PMI_type_I_N"/>
    <property type="match status" value="1"/>
</dbReference>
<evidence type="ECO:0000256" key="4">
    <source>
        <dbReference type="ARBA" id="ARBA00010772"/>
    </source>
</evidence>
<keyword evidence="9" id="KW-0413">Isomerase</keyword>
<dbReference type="Pfam" id="PF20511">
    <property type="entry name" value="PMI_typeI_cat"/>
    <property type="match status" value="1"/>
</dbReference>
<comment type="pathway">
    <text evidence="3">Nucleotide-sugar biosynthesis; GDP-alpha-D-mannose biosynthesis; alpha-D-mannose 1-phosphate from D-fructose 6-phosphate: step 1/2.</text>
</comment>
<dbReference type="Gene3D" id="1.10.441.10">
    <property type="entry name" value="Phosphomannose Isomerase, domain 2"/>
    <property type="match status" value="1"/>
</dbReference>
<evidence type="ECO:0000256" key="12">
    <source>
        <dbReference type="PIRSR" id="PIRSR001480-2"/>
    </source>
</evidence>
<reference evidence="15" key="1">
    <citation type="journal article" date="2020" name="New Phytol.">
        <title>Comparative genomics reveals dynamic genome evolution in host specialist ectomycorrhizal fungi.</title>
        <authorList>
            <person name="Lofgren L.A."/>
            <person name="Nguyen N.H."/>
            <person name="Vilgalys R."/>
            <person name="Ruytinx J."/>
            <person name="Liao H.L."/>
            <person name="Branco S."/>
            <person name="Kuo A."/>
            <person name="LaButti K."/>
            <person name="Lipzen A."/>
            <person name="Andreopoulos W."/>
            <person name="Pangilinan J."/>
            <person name="Riley R."/>
            <person name="Hundley H."/>
            <person name="Na H."/>
            <person name="Barry K."/>
            <person name="Grigoriev I.V."/>
            <person name="Stajich J.E."/>
            <person name="Kennedy P.G."/>
        </authorList>
    </citation>
    <scope>NUCLEOTIDE SEQUENCE</scope>
    <source>
        <strain evidence="15">DOB743</strain>
    </source>
</reference>
<feature type="binding site" evidence="12">
    <location>
        <position position="110"/>
    </location>
    <ligand>
        <name>Zn(2+)</name>
        <dbReference type="ChEBI" id="CHEBI:29105"/>
    </ligand>
</feature>
<accession>A0A9P6ZI98</accession>
<keyword evidence="7 12" id="KW-0479">Metal-binding</keyword>
<evidence type="ECO:0000256" key="8">
    <source>
        <dbReference type="ARBA" id="ARBA00022833"/>
    </source>
</evidence>
<evidence type="ECO:0000256" key="9">
    <source>
        <dbReference type="ARBA" id="ARBA00023235"/>
    </source>
</evidence>
<dbReference type="PIRSF" id="PIRSF001480">
    <property type="entry name" value="Mannose-6-phosphate_isomerase"/>
    <property type="match status" value="1"/>
</dbReference>
<dbReference type="GO" id="GO:0004476">
    <property type="term" value="F:mannose-6-phosphate isomerase activity"/>
    <property type="evidence" value="ECO:0007669"/>
    <property type="project" value="UniProtKB-EC"/>
</dbReference>
<dbReference type="AlphaFoldDB" id="A0A9P6ZI98"/>
<evidence type="ECO:0000256" key="10">
    <source>
        <dbReference type="ARBA" id="ARBA00029741"/>
    </source>
</evidence>
<protein>
    <recommendedName>
        <fullName evidence="6">Mannose-6-phosphate isomerase</fullName>
        <ecNumber evidence="5">5.3.1.8</ecNumber>
    </recommendedName>
    <alternativeName>
        <fullName evidence="10">Phosphohexomutase</fullName>
    </alternativeName>
    <alternativeName>
        <fullName evidence="11">Phosphomannose isomerase</fullName>
    </alternativeName>
</protein>
<dbReference type="GO" id="GO:0005975">
    <property type="term" value="P:carbohydrate metabolic process"/>
    <property type="evidence" value="ECO:0007669"/>
    <property type="project" value="InterPro"/>
</dbReference>
<keyword evidence="16" id="KW-1185">Reference proteome</keyword>